<keyword evidence="4 6" id="KW-0378">Hydrolase</keyword>
<accession>A0A417Y8G4</accession>
<dbReference type="Gene3D" id="3.40.50.1010">
    <property type="entry name" value="5'-nuclease"/>
    <property type="match status" value="1"/>
</dbReference>
<dbReference type="SUPFAM" id="SSF88723">
    <property type="entry name" value="PIN domain-like"/>
    <property type="match status" value="1"/>
</dbReference>
<evidence type="ECO:0000256" key="6">
    <source>
        <dbReference type="HAMAP-Rule" id="MF_00265"/>
    </source>
</evidence>
<evidence type="ECO:0000256" key="3">
    <source>
        <dbReference type="ARBA" id="ARBA00022723"/>
    </source>
</evidence>
<dbReference type="InterPro" id="IPR022907">
    <property type="entry name" value="VapC_family"/>
</dbReference>
<dbReference type="InterPro" id="IPR002716">
    <property type="entry name" value="PIN_dom"/>
</dbReference>
<dbReference type="Pfam" id="PF01850">
    <property type="entry name" value="PIN"/>
    <property type="match status" value="1"/>
</dbReference>
<dbReference type="OrthoDB" id="556169at2"/>
<reference evidence="8 9" key="1">
    <citation type="submission" date="2018-09" db="EMBL/GenBank/DDBJ databases">
        <title>Genome sequencing of Nocardioides immobilis CCTCC AB 2017083 for comparison to Nocardioides silvaticus.</title>
        <authorList>
            <person name="Li C."/>
            <person name="Wang G."/>
        </authorList>
    </citation>
    <scope>NUCLEOTIDE SEQUENCE [LARGE SCALE GENOMIC DNA]</scope>
    <source>
        <strain evidence="8 9">CCTCC AB 2017083</strain>
    </source>
</reference>
<comment type="cofactor">
    <cofactor evidence="6">
        <name>Mg(2+)</name>
        <dbReference type="ChEBI" id="CHEBI:18420"/>
    </cofactor>
</comment>
<dbReference type="GO" id="GO:0045926">
    <property type="term" value="P:negative regulation of growth"/>
    <property type="evidence" value="ECO:0007669"/>
    <property type="project" value="UniProtKB-ARBA"/>
</dbReference>
<keyword evidence="5 6" id="KW-0460">Magnesium</keyword>
<keyword evidence="2 6" id="KW-0540">Nuclease</keyword>
<keyword evidence="9" id="KW-1185">Reference proteome</keyword>
<gene>
    <name evidence="6" type="primary">vapC</name>
    <name evidence="8" type="ORF">D0Z08_02525</name>
</gene>
<evidence type="ECO:0000313" key="8">
    <source>
        <dbReference type="EMBL" id="RHW28744.1"/>
    </source>
</evidence>
<comment type="function">
    <text evidence="6">Toxic component of a toxin-antitoxin (TA) system. An RNase.</text>
</comment>
<keyword evidence="1 6" id="KW-1277">Toxin-antitoxin system</keyword>
<dbReference type="InterPro" id="IPR029060">
    <property type="entry name" value="PIN-like_dom_sf"/>
</dbReference>
<keyword evidence="6" id="KW-0800">Toxin</keyword>
<evidence type="ECO:0000256" key="4">
    <source>
        <dbReference type="ARBA" id="ARBA00022801"/>
    </source>
</evidence>
<dbReference type="Proteomes" id="UP000283644">
    <property type="component" value="Unassembled WGS sequence"/>
</dbReference>
<dbReference type="NCBIfam" id="TIGR00028">
    <property type="entry name" value="Mtu_PIN_fam"/>
    <property type="match status" value="1"/>
</dbReference>
<feature type="binding site" evidence="6">
    <location>
        <position position="13"/>
    </location>
    <ligand>
        <name>Mg(2+)</name>
        <dbReference type="ChEBI" id="CHEBI:18420"/>
    </ligand>
</feature>
<protein>
    <recommendedName>
        <fullName evidence="6">Ribonuclease VapC</fullName>
        <shortName evidence="6">RNase VapC</shortName>
        <ecNumber evidence="6">3.1.-.-</ecNumber>
    </recommendedName>
    <alternativeName>
        <fullName evidence="6">Toxin VapC</fullName>
    </alternativeName>
</protein>
<name>A0A417Y8G4_9ACTN</name>
<dbReference type="AlphaFoldDB" id="A0A417Y8G4"/>
<comment type="similarity">
    <text evidence="6">Belongs to the PINc/VapC protein family.</text>
</comment>
<dbReference type="HAMAP" id="MF_00265">
    <property type="entry name" value="VapC_Nob1"/>
    <property type="match status" value="1"/>
</dbReference>
<dbReference type="GO" id="GO:0090729">
    <property type="term" value="F:toxin activity"/>
    <property type="evidence" value="ECO:0007669"/>
    <property type="project" value="UniProtKB-KW"/>
</dbReference>
<feature type="binding site" evidence="6">
    <location>
        <position position="115"/>
    </location>
    <ligand>
        <name>Mg(2+)</name>
        <dbReference type="ChEBI" id="CHEBI:18420"/>
    </ligand>
</feature>
<dbReference type="EMBL" id="QXGH01000009">
    <property type="protein sequence ID" value="RHW28744.1"/>
    <property type="molecule type" value="Genomic_DNA"/>
</dbReference>
<evidence type="ECO:0000256" key="1">
    <source>
        <dbReference type="ARBA" id="ARBA00022649"/>
    </source>
</evidence>
<dbReference type="GO" id="GO:0016788">
    <property type="term" value="F:hydrolase activity, acting on ester bonds"/>
    <property type="evidence" value="ECO:0007669"/>
    <property type="project" value="InterPro"/>
</dbReference>
<dbReference type="GO" id="GO:0004540">
    <property type="term" value="F:RNA nuclease activity"/>
    <property type="evidence" value="ECO:0007669"/>
    <property type="project" value="InterPro"/>
</dbReference>
<dbReference type="EC" id="3.1.-.-" evidence="6"/>
<evidence type="ECO:0000256" key="2">
    <source>
        <dbReference type="ARBA" id="ARBA00022722"/>
    </source>
</evidence>
<keyword evidence="3 6" id="KW-0479">Metal-binding</keyword>
<evidence type="ECO:0000259" key="7">
    <source>
        <dbReference type="Pfam" id="PF01850"/>
    </source>
</evidence>
<evidence type="ECO:0000256" key="5">
    <source>
        <dbReference type="ARBA" id="ARBA00022842"/>
    </source>
</evidence>
<dbReference type="GO" id="GO:0000287">
    <property type="term" value="F:magnesium ion binding"/>
    <property type="evidence" value="ECO:0007669"/>
    <property type="project" value="UniProtKB-UniRule"/>
</dbReference>
<proteinExistence type="inferred from homology"/>
<organism evidence="8 9">
    <name type="scientific">Nocardioides immobilis</name>
    <dbReference type="NCBI Taxonomy" id="2049295"/>
    <lineage>
        <taxon>Bacteria</taxon>
        <taxon>Bacillati</taxon>
        <taxon>Actinomycetota</taxon>
        <taxon>Actinomycetes</taxon>
        <taxon>Propionibacteriales</taxon>
        <taxon>Nocardioidaceae</taxon>
        <taxon>Nocardioides</taxon>
    </lineage>
</organism>
<evidence type="ECO:0000313" key="9">
    <source>
        <dbReference type="Proteomes" id="UP000283644"/>
    </source>
</evidence>
<feature type="domain" description="PIN" evidence="7">
    <location>
        <begin position="12"/>
        <end position="141"/>
    </location>
</feature>
<dbReference type="InterPro" id="IPR006226">
    <property type="entry name" value="Mtu_PIN"/>
</dbReference>
<comment type="caution">
    <text evidence="8">The sequence shown here is derived from an EMBL/GenBank/DDBJ whole genome shotgun (WGS) entry which is preliminary data.</text>
</comment>
<sequence>MSRGGWRAVNIPDVNVLIAIFRPDHAHHDRAVEWWEDAGLGDSLTVPDVVWSGFVRTATNPRAWESPATHEQVWAFVRSVMDQPTYARYLDAFDTMGHFERLCRDVGAIGNLVSDAYIAACATSLGAQVVTFDRDYRRFDGVRVLELSA</sequence>